<accession>A0A0M1LCC0</accession>
<evidence type="ECO:0000313" key="1">
    <source>
        <dbReference type="EMBL" id="NFF88455.1"/>
    </source>
</evidence>
<comment type="caution">
    <text evidence="1">The sequence shown here is derived from an EMBL/GenBank/DDBJ whole genome shotgun (WGS) entry which is preliminary data.</text>
</comment>
<reference evidence="1 2" key="1">
    <citation type="submission" date="2019-04" db="EMBL/GenBank/DDBJ databases">
        <title>Genome sequencing of Clostridium botulinum Groups I-IV and Clostridium butyricum.</title>
        <authorList>
            <person name="Brunt J."/>
            <person name="Van Vliet A.H.M."/>
            <person name="Stringer S.C."/>
            <person name="Carter A.T."/>
            <person name="Peck M.W."/>
        </authorList>
    </citation>
    <scope>NUCLEOTIDE SEQUENCE [LARGE SCALE GENOMIC DNA]</scope>
    <source>
        <strain evidence="1 2">1605</strain>
    </source>
</reference>
<evidence type="ECO:0000313" key="2">
    <source>
        <dbReference type="Proteomes" id="UP000476820"/>
    </source>
</evidence>
<dbReference type="Pfam" id="PF14460">
    <property type="entry name" value="Prok-E2_D"/>
    <property type="match status" value="1"/>
</dbReference>
<organism evidence="1 2">
    <name type="scientific">Clostridium botulinum</name>
    <dbReference type="NCBI Taxonomy" id="1491"/>
    <lineage>
        <taxon>Bacteria</taxon>
        <taxon>Bacillati</taxon>
        <taxon>Bacillota</taxon>
        <taxon>Clostridia</taxon>
        <taxon>Eubacteriales</taxon>
        <taxon>Clostridiaceae</taxon>
        <taxon>Clostridium</taxon>
    </lineage>
</organism>
<gene>
    <name evidence="1" type="ORF">FC774_11315</name>
</gene>
<sequence length="228" mass="26249">MKKIYIELIDGSKSVNMVQVLEEGQKKEKLISIEDFITSITASLDGKNFEEVKSPIFRDLRGVRLIQSKQVGKNSHTYVLFQAKHNTPFQLFNRFYENVGVPNLLYGVKVVNNRLSKLYVVAIKDTAIVGSTKLYKYPFTNVSGNLGSACLGRNVFDVGIEDDDLEKLYNVPNQFMSMPNNLDYYRIQNNNKCYECEQLLKVLNNNIFDNDLLVENDIMTYANWFNQL</sequence>
<dbReference type="AlphaFoldDB" id="A0A0M1LCC0"/>
<evidence type="ECO:0008006" key="3">
    <source>
        <dbReference type="Google" id="ProtNLM"/>
    </source>
</evidence>
<dbReference type="Proteomes" id="UP000476820">
    <property type="component" value="Unassembled WGS sequence"/>
</dbReference>
<dbReference type="InterPro" id="IPR032787">
    <property type="entry name" value="Prok-E2_D"/>
</dbReference>
<name>A0A0M1LCC0_CLOBO</name>
<dbReference type="RefSeq" id="WP_053532610.1">
    <property type="nucleotide sequence ID" value="NZ_LFPA01000146.1"/>
</dbReference>
<protein>
    <recommendedName>
        <fullName evidence="3">Prokaryotic E2 D family protein</fullName>
    </recommendedName>
</protein>
<dbReference type="EMBL" id="SWOV01000030">
    <property type="protein sequence ID" value="NFF88455.1"/>
    <property type="molecule type" value="Genomic_DNA"/>
</dbReference>
<proteinExistence type="predicted"/>
<dbReference type="OrthoDB" id="1955591at2"/>